<name>A0A9P5YWA1_9AGAR</name>
<feature type="region of interest" description="Disordered" evidence="1">
    <location>
        <begin position="1"/>
        <end position="23"/>
    </location>
</feature>
<dbReference type="EMBL" id="MU155320">
    <property type="protein sequence ID" value="KAF9475739.1"/>
    <property type="molecule type" value="Genomic_DNA"/>
</dbReference>
<keyword evidence="3" id="KW-1185">Reference proteome</keyword>
<reference evidence="2" key="1">
    <citation type="submission" date="2020-11" db="EMBL/GenBank/DDBJ databases">
        <authorList>
            <consortium name="DOE Joint Genome Institute"/>
            <person name="Ahrendt S."/>
            <person name="Riley R."/>
            <person name="Andreopoulos W."/>
            <person name="Labutti K."/>
            <person name="Pangilinan J."/>
            <person name="Ruiz-Duenas F.J."/>
            <person name="Barrasa J.M."/>
            <person name="Sanchez-Garcia M."/>
            <person name="Camarero S."/>
            <person name="Miyauchi S."/>
            <person name="Serrano A."/>
            <person name="Linde D."/>
            <person name="Babiker R."/>
            <person name="Drula E."/>
            <person name="Ayuso-Fernandez I."/>
            <person name="Pacheco R."/>
            <person name="Padilla G."/>
            <person name="Ferreira P."/>
            <person name="Barriuso J."/>
            <person name="Kellner H."/>
            <person name="Castanera R."/>
            <person name="Alfaro M."/>
            <person name="Ramirez L."/>
            <person name="Pisabarro A.G."/>
            <person name="Kuo A."/>
            <person name="Tritt A."/>
            <person name="Lipzen A."/>
            <person name="He G."/>
            <person name="Yan M."/>
            <person name="Ng V."/>
            <person name="Cullen D."/>
            <person name="Martin F."/>
            <person name="Rosso M.-N."/>
            <person name="Henrissat B."/>
            <person name="Hibbett D."/>
            <person name="Martinez A.T."/>
            <person name="Grigoriev I.V."/>
        </authorList>
    </citation>
    <scope>NUCLEOTIDE SEQUENCE</scope>
    <source>
        <strain evidence="2">CIRM-BRFM 674</strain>
    </source>
</reference>
<protein>
    <submittedName>
        <fullName evidence="2">Uncharacterized protein</fullName>
    </submittedName>
</protein>
<accession>A0A9P5YWA1</accession>
<feature type="compositionally biased region" description="Low complexity" evidence="1">
    <location>
        <begin position="82"/>
        <end position="92"/>
    </location>
</feature>
<feature type="region of interest" description="Disordered" evidence="1">
    <location>
        <begin position="131"/>
        <end position="165"/>
    </location>
</feature>
<evidence type="ECO:0000313" key="2">
    <source>
        <dbReference type="EMBL" id="KAF9475739.1"/>
    </source>
</evidence>
<feature type="region of interest" description="Disordered" evidence="1">
    <location>
        <begin position="73"/>
        <end position="92"/>
    </location>
</feature>
<feature type="compositionally biased region" description="Basic and acidic residues" evidence="1">
    <location>
        <begin position="102"/>
        <end position="114"/>
    </location>
</feature>
<sequence>MSFTTNDTPPSLGLHPRLPTIKPISPHLTSPHLSAQMHLQHTILTTKLLPRLPIQSTYAHRVAATTLRPNPFLALHLPPPTTTTTTTTHTAITQPTISTPEPIRRESDDVESHRNSPSSFYTSCTAPAAIHSKASSSSLPTPPNYCTPAAMGEMKREKPFANLKF</sequence>
<gene>
    <name evidence="2" type="ORF">BDN70DRAFT_935619</name>
</gene>
<dbReference type="AlphaFoldDB" id="A0A9P5YWA1"/>
<dbReference type="Proteomes" id="UP000807469">
    <property type="component" value="Unassembled WGS sequence"/>
</dbReference>
<feature type="region of interest" description="Disordered" evidence="1">
    <location>
        <begin position="99"/>
        <end position="118"/>
    </location>
</feature>
<proteinExistence type="predicted"/>
<evidence type="ECO:0000313" key="3">
    <source>
        <dbReference type="Proteomes" id="UP000807469"/>
    </source>
</evidence>
<organism evidence="2 3">
    <name type="scientific">Pholiota conissans</name>
    <dbReference type="NCBI Taxonomy" id="109636"/>
    <lineage>
        <taxon>Eukaryota</taxon>
        <taxon>Fungi</taxon>
        <taxon>Dikarya</taxon>
        <taxon>Basidiomycota</taxon>
        <taxon>Agaricomycotina</taxon>
        <taxon>Agaricomycetes</taxon>
        <taxon>Agaricomycetidae</taxon>
        <taxon>Agaricales</taxon>
        <taxon>Agaricineae</taxon>
        <taxon>Strophariaceae</taxon>
        <taxon>Pholiota</taxon>
    </lineage>
</organism>
<evidence type="ECO:0000256" key="1">
    <source>
        <dbReference type="SAM" id="MobiDB-lite"/>
    </source>
</evidence>
<comment type="caution">
    <text evidence="2">The sequence shown here is derived from an EMBL/GenBank/DDBJ whole genome shotgun (WGS) entry which is preliminary data.</text>
</comment>